<dbReference type="EMBL" id="KV722425">
    <property type="protein sequence ID" value="OCH89513.1"/>
    <property type="molecule type" value="Genomic_DNA"/>
</dbReference>
<dbReference type="Gene3D" id="1.20.120.1530">
    <property type="match status" value="1"/>
</dbReference>
<evidence type="ECO:0000313" key="3">
    <source>
        <dbReference type="Proteomes" id="UP000250043"/>
    </source>
</evidence>
<evidence type="ECO:0008006" key="4">
    <source>
        <dbReference type="Google" id="ProtNLM"/>
    </source>
</evidence>
<accession>A0A8E2ASE3</accession>
<gene>
    <name evidence="2" type="ORF">OBBRIDRAFT_794204</name>
</gene>
<proteinExistence type="predicted"/>
<reference evidence="2 3" key="1">
    <citation type="submission" date="2016-07" db="EMBL/GenBank/DDBJ databases">
        <title>Draft genome of the white-rot fungus Obba rivulosa 3A-2.</title>
        <authorList>
            <consortium name="DOE Joint Genome Institute"/>
            <person name="Miettinen O."/>
            <person name="Riley R."/>
            <person name="Acob R."/>
            <person name="Barry K."/>
            <person name="Cullen D."/>
            <person name="De Vries R."/>
            <person name="Hainaut M."/>
            <person name="Hatakka A."/>
            <person name="Henrissat B."/>
            <person name="Hilden K."/>
            <person name="Kuo R."/>
            <person name="Labutti K."/>
            <person name="Lipzen A."/>
            <person name="Makela M.R."/>
            <person name="Sandor L."/>
            <person name="Spatafora J.W."/>
            <person name="Grigoriev I.V."/>
            <person name="Hibbett D.S."/>
        </authorList>
    </citation>
    <scope>NUCLEOTIDE SEQUENCE [LARGE SCALE GENOMIC DNA]</scope>
    <source>
        <strain evidence="2 3">3A-2</strain>
    </source>
</reference>
<dbReference type="OrthoDB" id="10266508at2759"/>
<evidence type="ECO:0000256" key="1">
    <source>
        <dbReference type="SAM" id="MobiDB-lite"/>
    </source>
</evidence>
<feature type="region of interest" description="Disordered" evidence="1">
    <location>
        <begin position="72"/>
        <end position="172"/>
    </location>
</feature>
<organism evidence="2 3">
    <name type="scientific">Obba rivulosa</name>
    <dbReference type="NCBI Taxonomy" id="1052685"/>
    <lineage>
        <taxon>Eukaryota</taxon>
        <taxon>Fungi</taxon>
        <taxon>Dikarya</taxon>
        <taxon>Basidiomycota</taxon>
        <taxon>Agaricomycotina</taxon>
        <taxon>Agaricomycetes</taxon>
        <taxon>Polyporales</taxon>
        <taxon>Gelatoporiaceae</taxon>
        <taxon>Obba</taxon>
    </lineage>
</organism>
<name>A0A8E2ASE3_9APHY</name>
<keyword evidence="3" id="KW-1185">Reference proteome</keyword>
<evidence type="ECO:0000313" key="2">
    <source>
        <dbReference type="EMBL" id="OCH89513.1"/>
    </source>
</evidence>
<sequence>MSAMTDDIHHPFLDHLVTVLALLDHHSPDVGILYQAPHYDGPHTRQTDAILCSLDALTHRLRSAEDALLDLRMREDVPEPPTKRRRKESNSEGEAISLGLAICADTSPVVDDRDNKQNNHPGGRPVFSDCIDTSIADLGEPASPTPPPDVPLLSTSAASTPESPMTRSPGPGQSLEIVYRPLFMTEDASLTRMQAFEVVRVCTAVANGDLSQKIIAPCAHGGPLMGHLASVLNDMVDSLRACTMELTGVLREYAQGKYCRQALVLQPSGDWHRLTVATNKLGSRLHRCTDAAELAYASN</sequence>
<dbReference type="AlphaFoldDB" id="A0A8E2ASE3"/>
<feature type="compositionally biased region" description="Polar residues" evidence="1">
    <location>
        <begin position="153"/>
        <end position="166"/>
    </location>
</feature>
<protein>
    <recommendedName>
        <fullName evidence="4">HAMP domain-containing protein</fullName>
    </recommendedName>
</protein>
<dbReference type="Proteomes" id="UP000250043">
    <property type="component" value="Unassembled WGS sequence"/>
</dbReference>